<gene>
    <name evidence="1" type="ORF">CTI12_AA382590</name>
</gene>
<dbReference type="PANTHER" id="PTHR36730">
    <property type="entry name" value="OS03G0210700 PROTEIN"/>
    <property type="match status" value="1"/>
</dbReference>
<keyword evidence="2" id="KW-1185">Reference proteome</keyword>
<dbReference type="OrthoDB" id="2019425at2759"/>
<dbReference type="Proteomes" id="UP000245207">
    <property type="component" value="Unassembled WGS sequence"/>
</dbReference>
<dbReference type="EMBL" id="PKPP01005383">
    <property type="protein sequence ID" value="PWA60322.1"/>
    <property type="molecule type" value="Genomic_DNA"/>
</dbReference>
<dbReference type="PANTHER" id="PTHR36730:SF1">
    <property type="entry name" value="CATHEPSIN PROPEPTIDE INHIBITOR DOMAIN-CONTAINING PROTEIN"/>
    <property type="match status" value="1"/>
</dbReference>
<reference evidence="1 2" key="1">
    <citation type="journal article" date="2018" name="Mol. Plant">
        <title>The genome of Artemisia annua provides insight into the evolution of Asteraceae family and artemisinin biosynthesis.</title>
        <authorList>
            <person name="Shen Q."/>
            <person name="Zhang L."/>
            <person name="Liao Z."/>
            <person name="Wang S."/>
            <person name="Yan T."/>
            <person name="Shi P."/>
            <person name="Liu M."/>
            <person name="Fu X."/>
            <person name="Pan Q."/>
            <person name="Wang Y."/>
            <person name="Lv Z."/>
            <person name="Lu X."/>
            <person name="Zhang F."/>
            <person name="Jiang W."/>
            <person name="Ma Y."/>
            <person name="Chen M."/>
            <person name="Hao X."/>
            <person name="Li L."/>
            <person name="Tang Y."/>
            <person name="Lv G."/>
            <person name="Zhou Y."/>
            <person name="Sun X."/>
            <person name="Brodelius P.E."/>
            <person name="Rose J.K.C."/>
            <person name="Tang K."/>
        </authorList>
    </citation>
    <scope>NUCLEOTIDE SEQUENCE [LARGE SCALE GENOMIC DNA]</scope>
    <source>
        <strain evidence="2">cv. Huhao1</strain>
        <tissue evidence="1">Leaf</tissue>
    </source>
</reference>
<accession>A0A2U1MGI1</accession>
<proteinExistence type="predicted"/>
<evidence type="ECO:0000313" key="2">
    <source>
        <dbReference type="Proteomes" id="UP000245207"/>
    </source>
</evidence>
<organism evidence="1 2">
    <name type="scientific">Artemisia annua</name>
    <name type="common">Sweet wormwood</name>
    <dbReference type="NCBI Taxonomy" id="35608"/>
    <lineage>
        <taxon>Eukaryota</taxon>
        <taxon>Viridiplantae</taxon>
        <taxon>Streptophyta</taxon>
        <taxon>Embryophyta</taxon>
        <taxon>Tracheophyta</taxon>
        <taxon>Spermatophyta</taxon>
        <taxon>Magnoliopsida</taxon>
        <taxon>eudicotyledons</taxon>
        <taxon>Gunneridae</taxon>
        <taxon>Pentapetalae</taxon>
        <taxon>asterids</taxon>
        <taxon>campanulids</taxon>
        <taxon>Asterales</taxon>
        <taxon>Asteraceae</taxon>
        <taxon>Asteroideae</taxon>
        <taxon>Anthemideae</taxon>
        <taxon>Artemisiinae</taxon>
        <taxon>Artemisia</taxon>
    </lineage>
</organism>
<comment type="caution">
    <text evidence="1">The sequence shown here is derived from an EMBL/GenBank/DDBJ whole genome shotgun (WGS) entry which is preliminary data.</text>
</comment>
<evidence type="ECO:0000313" key="1">
    <source>
        <dbReference type="EMBL" id="PWA60322.1"/>
    </source>
</evidence>
<dbReference type="STRING" id="35608.A0A2U1MGI1"/>
<dbReference type="AlphaFoldDB" id="A0A2U1MGI1"/>
<name>A0A2U1MGI1_ARTAN</name>
<sequence length="182" mass="19989">MVSSTSLGPSWHACFSTRPSTTTTNAATVTARISLNNVSHSSPPPPLVVQKRSWLDKSIIPLAASMTLLLSPYNANAQILSGFPGLESVPGPELPKIDSLARFNEENQKRYAENDARFKESPILKELLERSKLNKEKNKQAIQDKYCIRGAEWGVGDCSAEGMSPQERDDFIAMLKKKAGVE</sequence>
<protein>
    <submittedName>
        <fullName evidence="1">Uncharacterized protein</fullName>
    </submittedName>
</protein>